<accession>A0A1Z4KE45</accession>
<organism evidence="1 2">
    <name type="scientific">Trichormus variabilis NIES-23</name>
    <dbReference type="NCBI Taxonomy" id="1973479"/>
    <lineage>
        <taxon>Bacteria</taxon>
        <taxon>Bacillati</taxon>
        <taxon>Cyanobacteriota</taxon>
        <taxon>Cyanophyceae</taxon>
        <taxon>Nostocales</taxon>
        <taxon>Nostocaceae</taxon>
        <taxon>Trichormus</taxon>
    </lineage>
</organism>
<dbReference type="Proteomes" id="UP000217507">
    <property type="component" value="Chromosome"/>
</dbReference>
<evidence type="ECO:0000313" key="2">
    <source>
        <dbReference type="Proteomes" id="UP000217507"/>
    </source>
</evidence>
<dbReference type="EMBL" id="AP018216">
    <property type="protein sequence ID" value="BAY67271.1"/>
    <property type="molecule type" value="Genomic_DNA"/>
</dbReference>
<name>A0A1Z4KE45_ANAVA</name>
<sequence>METSGSSHHLVNLDIDMKFFLKILTRFLLAKDRALVFPRSTTLLIQLLIE</sequence>
<reference evidence="1 2" key="1">
    <citation type="submission" date="2017-06" db="EMBL/GenBank/DDBJ databases">
        <title>Genome sequencing of cyanobaciteial culture collection at National Institute for Environmental Studies (NIES).</title>
        <authorList>
            <person name="Hirose Y."/>
            <person name="Shimura Y."/>
            <person name="Fujisawa T."/>
            <person name="Nakamura Y."/>
            <person name="Kawachi M."/>
        </authorList>
    </citation>
    <scope>NUCLEOTIDE SEQUENCE [LARGE SCALE GENOMIC DNA]</scope>
    <source>
        <strain evidence="1 2">NIES-23</strain>
    </source>
</reference>
<protein>
    <submittedName>
        <fullName evidence="1">Uncharacterized protein</fullName>
    </submittedName>
</protein>
<proteinExistence type="predicted"/>
<evidence type="ECO:0000313" key="1">
    <source>
        <dbReference type="EMBL" id="BAY67271.1"/>
    </source>
</evidence>
<gene>
    <name evidence="1" type="ORF">NIES23_00430</name>
</gene>
<dbReference type="AlphaFoldDB" id="A0A1Z4KE45"/>